<sequence>MAVLFSDEKKWNLDGPDGNIKYWHDLRKEPRSFFSSFENIFTFCDLGYTHTWEIRLHSADDVCWGRRILADSSDRLPSKAVRLLSSSQFGCGSGVGLEGRGYGGKLEEPQDAPTVHNPTCLGSAKGLVETGWNFHLSVLLNAEDVQLSRRETFMAGPGLRHRLVPS</sequence>
<proteinExistence type="predicted"/>
<evidence type="ECO:0000313" key="1">
    <source>
        <dbReference type="EMBL" id="GBN14901.1"/>
    </source>
</evidence>
<keyword evidence="2" id="KW-1185">Reference proteome</keyword>
<comment type="caution">
    <text evidence="1">The sequence shown here is derived from an EMBL/GenBank/DDBJ whole genome shotgun (WGS) entry which is preliminary data.</text>
</comment>
<protein>
    <submittedName>
        <fullName evidence="1">Uncharacterized protein</fullName>
    </submittedName>
</protein>
<accession>A0A4Y2LJF7</accession>
<dbReference type="AlphaFoldDB" id="A0A4Y2LJF7"/>
<gene>
    <name evidence="1" type="ORF">AVEN_149149_1</name>
</gene>
<name>A0A4Y2LJF7_ARAVE</name>
<evidence type="ECO:0000313" key="2">
    <source>
        <dbReference type="Proteomes" id="UP000499080"/>
    </source>
</evidence>
<dbReference type="OrthoDB" id="5857894at2759"/>
<reference evidence="1 2" key="1">
    <citation type="journal article" date="2019" name="Sci. Rep.">
        <title>Orb-weaving spider Araneus ventricosus genome elucidates the spidroin gene catalogue.</title>
        <authorList>
            <person name="Kono N."/>
            <person name="Nakamura H."/>
            <person name="Ohtoshi R."/>
            <person name="Moran D.A.P."/>
            <person name="Shinohara A."/>
            <person name="Yoshida Y."/>
            <person name="Fujiwara M."/>
            <person name="Mori M."/>
            <person name="Tomita M."/>
            <person name="Arakawa K."/>
        </authorList>
    </citation>
    <scope>NUCLEOTIDE SEQUENCE [LARGE SCALE GENOMIC DNA]</scope>
</reference>
<organism evidence="1 2">
    <name type="scientific">Araneus ventricosus</name>
    <name type="common">Orbweaver spider</name>
    <name type="synonym">Epeira ventricosa</name>
    <dbReference type="NCBI Taxonomy" id="182803"/>
    <lineage>
        <taxon>Eukaryota</taxon>
        <taxon>Metazoa</taxon>
        <taxon>Ecdysozoa</taxon>
        <taxon>Arthropoda</taxon>
        <taxon>Chelicerata</taxon>
        <taxon>Arachnida</taxon>
        <taxon>Araneae</taxon>
        <taxon>Araneomorphae</taxon>
        <taxon>Entelegynae</taxon>
        <taxon>Araneoidea</taxon>
        <taxon>Araneidae</taxon>
        <taxon>Araneus</taxon>
    </lineage>
</organism>
<dbReference type="EMBL" id="BGPR01005963">
    <property type="protein sequence ID" value="GBN14901.1"/>
    <property type="molecule type" value="Genomic_DNA"/>
</dbReference>
<dbReference type="Proteomes" id="UP000499080">
    <property type="component" value="Unassembled WGS sequence"/>
</dbReference>